<evidence type="ECO:0000256" key="1">
    <source>
        <dbReference type="SAM" id="Phobius"/>
    </source>
</evidence>
<proteinExistence type="evidence at transcript level"/>
<name>Q95WT0_TRYCR</name>
<organism evidence="2">
    <name type="scientific">Trypanosoma cruzi</name>
    <dbReference type="NCBI Taxonomy" id="5693"/>
    <lineage>
        <taxon>Eukaryota</taxon>
        <taxon>Discoba</taxon>
        <taxon>Euglenozoa</taxon>
        <taxon>Kinetoplastea</taxon>
        <taxon>Metakinetoplastina</taxon>
        <taxon>Trypanosomatida</taxon>
        <taxon>Trypanosomatidae</taxon>
        <taxon>Trypanosoma</taxon>
        <taxon>Schizotrypanum</taxon>
    </lineage>
</organism>
<reference evidence="2" key="1">
    <citation type="submission" date="2000-09" db="EMBL/GenBank/DDBJ databases">
        <title>A putative serine protease inhibitor from Trypanosoma cruzi.</title>
        <authorList>
            <person name="Lima L.V."/>
            <person name="Bontempi E.J."/>
        </authorList>
    </citation>
    <scope>NUCLEOTIDE SEQUENCE</scope>
</reference>
<dbReference type="EMBL" id="AF305544">
    <property type="protein sequence ID" value="AAL09362.1"/>
    <property type="molecule type" value="mRNA"/>
</dbReference>
<evidence type="ECO:0000313" key="2">
    <source>
        <dbReference type="EMBL" id="AAL09362.1"/>
    </source>
</evidence>
<protein>
    <submittedName>
        <fullName evidence="2">Putative Kazal-type serpin</fullName>
    </submittedName>
</protein>
<accession>Q95WT0</accession>
<sequence>MPSLLVPHPFFFFFFFFLVFFPLYMKTHVVTSAYAVKDDCRSSTHRCLFFFECRCFSFSFLYYCFCFCCPALCFLPLPPARPSKRSRGRGGWKMFGRRRREGDCERDEAERCWGVADVHLSSATYSFIYFRKKKKRKKRGGLWGKRRGLK</sequence>
<feature type="transmembrane region" description="Helical" evidence="1">
    <location>
        <begin position="113"/>
        <end position="130"/>
    </location>
</feature>
<keyword evidence="1" id="KW-0812">Transmembrane</keyword>
<dbReference type="AlphaFoldDB" id="Q95WT0"/>
<keyword evidence="1" id="KW-1133">Transmembrane helix</keyword>
<keyword evidence="1" id="KW-0472">Membrane</keyword>
<feature type="transmembrane region" description="Helical" evidence="1">
    <location>
        <begin position="6"/>
        <end position="24"/>
    </location>
</feature>
<feature type="transmembrane region" description="Helical" evidence="1">
    <location>
        <begin position="60"/>
        <end position="77"/>
    </location>
</feature>